<dbReference type="KEGG" id="fls:GLV81_16530"/>
<name>A0A6I6GWK4_9BACT</name>
<dbReference type="InterPro" id="IPR013097">
    <property type="entry name" value="Dabb"/>
</dbReference>
<evidence type="ECO:0000313" key="3">
    <source>
        <dbReference type="Proteomes" id="UP000426027"/>
    </source>
</evidence>
<organism evidence="2 3">
    <name type="scientific">Phnomibacter ginsenosidimutans</name>
    <dbReference type="NCBI Taxonomy" id="2676868"/>
    <lineage>
        <taxon>Bacteria</taxon>
        <taxon>Pseudomonadati</taxon>
        <taxon>Bacteroidota</taxon>
        <taxon>Chitinophagia</taxon>
        <taxon>Chitinophagales</taxon>
        <taxon>Chitinophagaceae</taxon>
        <taxon>Phnomibacter</taxon>
    </lineage>
</organism>
<dbReference type="Gene3D" id="3.30.70.100">
    <property type="match status" value="1"/>
</dbReference>
<gene>
    <name evidence="2" type="ORF">GLV81_16530</name>
</gene>
<accession>A0A6I6GWK4</accession>
<proteinExistence type="predicted"/>
<protein>
    <submittedName>
        <fullName evidence="2">Dabb family protein</fullName>
    </submittedName>
</protein>
<dbReference type="RefSeq" id="WP_157479851.1">
    <property type="nucleotide sequence ID" value="NZ_CP046566.1"/>
</dbReference>
<dbReference type="AlphaFoldDB" id="A0A6I6GWK4"/>
<dbReference type="InterPro" id="IPR011008">
    <property type="entry name" value="Dimeric_a/b-barrel"/>
</dbReference>
<evidence type="ECO:0000259" key="1">
    <source>
        <dbReference type="PROSITE" id="PS51502"/>
    </source>
</evidence>
<keyword evidence="3" id="KW-1185">Reference proteome</keyword>
<dbReference type="PROSITE" id="PS51502">
    <property type="entry name" value="S_R_A_B_BARREL"/>
    <property type="match status" value="1"/>
</dbReference>
<dbReference type="Proteomes" id="UP000426027">
    <property type="component" value="Chromosome"/>
</dbReference>
<dbReference type="SMART" id="SM00886">
    <property type="entry name" value="Dabb"/>
    <property type="match status" value="1"/>
</dbReference>
<dbReference type="SUPFAM" id="SSF54909">
    <property type="entry name" value="Dimeric alpha+beta barrel"/>
    <property type="match status" value="1"/>
</dbReference>
<dbReference type="Pfam" id="PF07876">
    <property type="entry name" value="Dabb"/>
    <property type="match status" value="1"/>
</dbReference>
<evidence type="ECO:0000313" key="2">
    <source>
        <dbReference type="EMBL" id="QGW29499.1"/>
    </source>
</evidence>
<reference evidence="2 3" key="1">
    <citation type="submission" date="2019-11" db="EMBL/GenBank/DDBJ databases">
        <authorList>
            <person name="Im W.T."/>
        </authorList>
    </citation>
    <scope>NUCLEOTIDE SEQUENCE [LARGE SCALE GENOMIC DNA]</scope>
    <source>
        <strain evidence="2 3">SB-02</strain>
    </source>
</reference>
<sequence>MIIHHVFFWLKEPDNVAHAAQLRQGLHTLAAIPQVKQLLVGGPASTEKRPVVDSSYQVSELMYFNSLEDQAVYQEHPIHQAFVQQCSHLWSKVLVYDMAVNQ</sequence>
<dbReference type="EMBL" id="CP046566">
    <property type="protein sequence ID" value="QGW29499.1"/>
    <property type="molecule type" value="Genomic_DNA"/>
</dbReference>
<feature type="domain" description="Stress-response A/B barrel" evidence="1">
    <location>
        <begin position="2"/>
        <end position="98"/>
    </location>
</feature>